<evidence type="ECO:0000256" key="3">
    <source>
        <dbReference type="ARBA" id="ARBA00023125"/>
    </source>
</evidence>
<comment type="caution">
    <text evidence="6">The sequence shown here is derived from an EMBL/GenBank/DDBJ whole genome shotgun (WGS) entry which is preliminary data.</text>
</comment>
<dbReference type="PANTHER" id="PTHR30346">
    <property type="entry name" value="TRANSCRIPTIONAL DUAL REGULATOR HCAR-RELATED"/>
    <property type="match status" value="1"/>
</dbReference>
<feature type="domain" description="HTH lysR-type" evidence="5">
    <location>
        <begin position="2"/>
        <end position="59"/>
    </location>
</feature>
<reference evidence="6" key="1">
    <citation type="submission" date="2021-01" db="EMBL/GenBank/DDBJ databases">
        <title>Whole genome shotgun sequence of Virgisporangium aliadipatigenens NBRC 105644.</title>
        <authorList>
            <person name="Komaki H."/>
            <person name="Tamura T."/>
        </authorList>
    </citation>
    <scope>NUCLEOTIDE SEQUENCE</scope>
    <source>
        <strain evidence="6">NBRC 105644</strain>
    </source>
</reference>
<dbReference type="Gene3D" id="1.10.10.10">
    <property type="entry name" value="Winged helix-like DNA-binding domain superfamily/Winged helix DNA-binding domain"/>
    <property type="match status" value="1"/>
</dbReference>
<sequence>MFNMDRLRVLHAVARHGSISAAAGVLHVTTSAVSQQLAKLEREVGQVLTERSGRGIRLTDAGHLLAGHAGGLIAALDAAAADLAAHRGTVAGRVTIAFFASAVRGLGPDTLSLLRERHPLLTVRLAEQEPPESVPLTLRGEIDVAVVLDLPDAPFAVPEGLLREPLLDDVIDVALPATHPLAGAGTITLDQLPGEEWINWPDGGYCHAWLSRTLRRNGVEPRITHTANEYSSQLALVAAGFGVSVLPRLGRERIPAGVRLVALDPTPVRQLYAVWRADTAHRPAIGATVRALRDAAQRHCDAMATERPVAAA</sequence>
<dbReference type="GO" id="GO:0003677">
    <property type="term" value="F:DNA binding"/>
    <property type="evidence" value="ECO:0007669"/>
    <property type="project" value="UniProtKB-KW"/>
</dbReference>
<organism evidence="6 7">
    <name type="scientific">Virgisporangium aliadipatigenens</name>
    <dbReference type="NCBI Taxonomy" id="741659"/>
    <lineage>
        <taxon>Bacteria</taxon>
        <taxon>Bacillati</taxon>
        <taxon>Actinomycetota</taxon>
        <taxon>Actinomycetes</taxon>
        <taxon>Micromonosporales</taxon>
        <taxon>Micromonosporaceae</taxon>
        <taxon>Virgisporangium</taxon>
    </lineage>
</organism>
<proteinExistence type="inferred from homology"/>
<keyword evidence="4" id="KW-0804">Transcription</keyword>
<dbReference type="FunFam" id="1.10.10.10:FF:000001">
    <property type="entry name" value="LysR family transcriptional regulator"/>
    <property type="match status" value="1"/>
</dbReference>
<dbReference type="GO" id="GO:0032993">
    <property type="term" value="C:protein-DNA complex"/>
    <property type="evidence" value="ECO:0007669"/>
    <property type="project" value="TreeGrafter"/>
</dbReference>
<keyword evidence="2" id="KW-0805">Transcription regulation</keyword>
<dbReference type="SUPFAM" id="SSF53850">
    <property type="entry name" value="Periplasmic binding protein-like II"/>
    <property type="match status" value="1"/>
</dbReference>
<name>A0A8J3YRJ1_9ACTN</name>
<dbReference type="AlphaFoldDB" id="A0A8J3YRJ1"/>
<dbReference type="SUPFAM" id="SSF46785">
    <property type="entry name" value="Winged helix' DNA-binding domain"/>
    <property type="match status" value="1"/>
</dbReference>
<evidence type="ECO:0000313" key="7">
    <source>
        <dbReference type="Proteomes" id="UP000619260"/>
    </source>
</evidence>
<dbReference type="Pfam" id="PF03466">
    <property type="entry name" value="LysR_substrate"/>
    <property type="match status" value="1"/>
</dbReference>
<evidence type="ECO:0000256" key="1">
    <source>
        <dbReference type="ARBA" id="ARBA00009437"/>
    </source>
</evidence>
<evidence type="ECO:0000259" key="5">
    <source>
        <dbReference type="PROSITE" id="PS50931"/>
    </source>
</evidence>
<gene>
    <name evidence="6" type="ORF">Val02_54320</name>
</gene>
<dbReference type="Pfam" id="PF00126">
    <property type="entry name" value="HTH_1"/>
    <property type="match status" value="1"/>
</dbReference>
<dbReference type="PROSITE" id="PS50931">
    <property type="entry name" value="HTH_LYSR"/>
    <property type="match status" value="1"/>
</dbReference>
<keyword evidence="7" id="KW-1185">Reference proteome</keyword>
<comment type="similarity">
    <text evidence="1">Belongs to the LysR transcriptional regulatory family.</text>
</comment>
<dbReference type="InterPro" id="IPR005119">
    <property type="entry name" value="LysR_subst-bd"/>
</dbReference>
<keyword evidence="3" id="KW-0238">DNA-binding</keyword>
<dbReference type="PANTHER" id="PTHR30346:SF29">
    <property type="entry name" value="LYSR SUBSTRATE-BINDING"/>
    <property type="match status" value="1"/>
</dbReference>
<dbReference type="InterPro" id="IPR036388">
    <property type="entry name" value="WH-like_DNA-bd_sf"/>
</dbReference>
<evidence type="ECO:0000313" key="6">
    <source>
        <dbReference type="EMBL" id="GIJ48546.1"/>
    </source>
</evidence>
<dbReference type="InterPro" id="IPR036390">
    <property type="entry name" value="WH_DNA-bd_sf"/>
</dbReference>
<dbReference type="GO" id="GO:0003700">
    <property type="term" value="F:DNA-binding transcription factor activity"/>
    <property type="evidence" value="ECO:0007669"/>
    <property type="project" value="InterPro"/>
</dbReference>
<dbReference type="InterPro" id="IPR000847">
    <property type="entry name" value="LysR_HTH_N"/>
</dbReference>
<evidence type="ECO:0000256" key="2">
    <source>
        <dbReference type="ARBA" id="ARBA00023015"/>
    </source>
</evidence>
<dbReference type="Proteomes" id="UP000619260">
    <property type="component" value="Unassembled WGS sequence"/>
</dbReference>
<dbReference type="Gene3D" id="3.40.190.10">
    <property type="entry name" value="Periplasmic binding protein-like II"/>
    <property type="match status" value="2"/>
</dbReference>
<evidence type="ECO:0000256" key="4">
    <source>
        <dbReference type="ARBA" id="ARBA00023163"/>
    </source>
</evidence>
<protein>
    <submittedName>
        <fullName evidence="6">LysR family transcriptional regulator</fullName>
    </submittedName>
</protein>
<dbReference type="CDD" id="cd08423">
    <property type="entry name" value="PBP2_LTTR_like_6"/>
    <property type="match status" value="1"/>
</dbReference>
<dbReference type="EMBL" id="BOPF01000021">
    <property type="protein sequence ID" value="GIJ48546.1"/>
    <property type="molecule type" value="Genomic_DNA"/>
</dbReference>
<accession>A0A8J3YRJ1</accession>